<dbReference type="GO" id="GO:0008641">
    <property type="term" value="F:ubiquitin-like modifier activating enzyme activity"/>
    <property type="evidence" value="ECO:0007669"/>
    <property type="project" value="InterPro"/>
</dbReference>
<evidence type="ECO:0000259" key="1">
    <source>
        <dbReference type="Pfam" id="PF00899"/>
    </source>
</evidence>
<keyword evidence="3" id="KW-1185">Reference proteome</keyword>
<dbReference type="GO" id="GO:0004792">
    <property type="term" value="F:thiosulfate-cyanide sulfurtransferase activity"/>
    <property type="evidence" value="ECO:0007669"/>
    <property type="project" value="TreeGrafter"/>
</dbReference>
<name>A0A918LC50_9PSEU</name>
<accession>A0A918LC50</accession>
<dbReference type="Pfam" id="PF00899">
    <property type="entry name" value="ThiF"/>
    <property type="match status" value="1"/>
</dbReference>
<evidence type="ECO:0000313" key="2">
    <source>
        <dbReference type="EMBL" id="GGS29893.1"/>
    </source>
</evidence>
<proteinExistence type="predicted"/>
<dbReference type="SUPFAM" id="SSF69572">
    <property type="entry name" value="Activating enzymes of the ubiquitin-like proteins"/>
    <property type="match status" value="1"/>
</dbReference>
<reference evidence="2" key="1">
    <citation type="journal article" date="2014" name="Int. J. Syst. Evol. Microbiol.">
        <title>Complete genome sequence of Corynebacterium casei LMG S-19264T (=DSM 44701T), isolated from a smear-ripened cheese.</title>
        <authorList>
            <consortium name="US DOE Joint Genome Institute (JGI-PGF)"/>
            <person name="Walter F."/>
            <person name="Albersmeier A."/>
            <person name="Kalinowski J."/>
            <person name="Ruckert C."/>
        </authorList>
    </citation>
    <scope>NUCLEOTIDE SEQUENCE</scope>
    <source>
        <strain evidence="2">JCM 3276</strain>
    </source>
</reference>
<dbReference type="AlphaFoldDB" id="A0A918LC50"/>
<dbReference type="Proteomes" id="UP000660680">
    <property type="component" value="Unassembled WGS sequence"/>
</dbReference>
<dbReference type="EMBL" id="BMRB01000002">
    <property type="protein sequence ID" value="GGS29893.1"/>
    <property type="molecule type" value="Genomic_DNA"/>
</dbReference>
<dbReference type="InterPro" id="IPR000594">
    <property type="entry name" value="ThiF_NAD_FAD-bd"/>
</dbReference>
<gene>
    <name evidence="2" type="ORF">GCM10010171_24080</name>
</gene>
<dbReference type="GO" id="GO:0016779">
    <property type="term" value="F:nucleotidyltransferase activity"/>
    <property type="evidence" value="ECO:0007669"/>
    <property type="project" value="TreeGrafter"/>
</dbReference>
<sequence length="381" mass="41773">MSRPILPKLKHMTPAFPADGVLYIGGYGQVAEIPDENGAIHRMCQLLDGTRTAAQVHGELAEDYPEITAAEVETAIAQFDEAGFLINGAVSADGLLDDYEQARWARNINFFGSYCSLADNQFQHQRRLLDARVTLLGLGGLGCHILQDLAAMGIGHLRVVEFDRVELSNLNRQVLYRDEDIGKAKIDLAVDRVRRFNPRMEIEKIPRRIESTEDVLAAAADADVVISVADRPKMEINHWVNEGCVRAGVPLVTGGLDTQRAVYFTMVPGQTGCIECWRLGVFRTDQVSATLLAEKRERRIGGDNAAFVPLVTMVTGLLIGEVVRLLTGIAPPVAAGKLIQLRFDDYEMTEYERWDRLPDCPVCGATPPADHPAPAVGTAQG</sequence>
<protein>
    <submittedName>
        <fullName evidence="2">Thiamine/molybdopterin biosynthesis protein</fullName>
    </submittedName>
</protein>
<comment type="caution">
    <text evidence="2">The sequence shown here is derived from an EMBL/GenBank/DDBJ whole genome shotgun (WGS) entry which is preliminary data.</text>
</comment>
<organism evidence="2 3">
    <name type="scientific">Actinokineospora fastidiosa</name>
    <dbReference type="NCBI Taxonomy" id="1816"/>
    <lineage>
        <taxon>Bacteria</taxon>
        <taxon>Bacillati</taxon>
        <taxon>Actinomycetota</taxon>
        <taxon>Actinomycetes</taxon>
        <taxon>Pseudonocardiales</taxon>
        <taxon>Pseudonocardiaceae</taxon>
        <taxon>Actinokineospora</taxon>
    </lineage>
</organism>
<reference evidence="2" key="2">
    <citation type="submission" date="2020-09" db="EMBL/GenBank/DDBJ databases">
        <authorList>
            <person name="Sun Q."/>
            <person name="Ohkuma M."/>
        </authorList>
    </citation>
    <scope>NUCLEOTIDE SEQUENCE</scope>
    <source>
        <strain evidence="2">JCM 3276</strain>
    </source>
</reference>
<dbReference type="InterPro" id="IPR035985">
    <property type="entry name" value="Ubiquitin-activating_enz"/>
</dbReference>
<dbReference type="Gene3D" id="3.40.50.720">
    <property type="entry name" value="NAD(P)-binding Rossmann-like Domain"/>
    <property type="match status" value="1"/>
</dbReference>
<dbReference type="PANTHER" id="PTHR10953:SF102">
    <property type="entry name" value="ADENYLYLTRANSFERASE AND SULFURTRANSFERASE MOCS3"/>
    <property type="match status" value="1"/>
</dbReference>
<dbReference type="InterPro" id="IPR045886">
    <property type="entry name" value="ThiF/MoeB/HesA"/>
</dbReference>
<evidence type="ECO:0000313" key="3">
    <source>
        <dbReference type="Proteomes" id="UP000660680"/>
    </source>
</evidence>
<dbReference type="GO" id="GO:0005737">
    <property type="term" value="C:cytoplasm"/>
    <property type="evidence" value="ECO:0007669"/>
    <property type="project" value="TreeGrafter"/>
</dbReference>
<feature type="domain" description="THIF-type NAD/FAD binding fold" evidence="1">
    <location>
        <begin position="123"/>
        <end position="361"/>
    </location>
</feature>
<dbReference type="PANTHER" id="PTHR10953">
    <property type="entry name" value="UBIQUITIN-ACTIVATING ENZYME E1"/>
    <property type="match status" value="1"/>
</dbReference>